<feature type="compositionally biased region" description="Low complexity" evidence="1">
    <location>
        <begin position="53"/>
        <end position="67"/>
    </location>
</feature>
<gene>
    <name evidence="2" type="ORF">K505DRAFT_328894</name>
</gene>
<proteinExistence type="predicted"/>
<name>A0A6A6WWJ2_9PLEO</name>
<evidence type="ECO:0000313" key="2">
    <source>
        <dbReference type="EMBL" id="KAF2788476.1"/>
    </source>
</evidence>
<keyword evidence="3" id="KW-1185">Reference proteome</keyword>
<sequence length="129" mass="13407">MTLARSEPAAACPPSSSFPPSSGSLNFSSFTLATIRNPPPAQLTRDAADARPARPGLAARASDSAARPRPRRSILSKSSSAVPTLSTATSHHSSQRLLPTHWLPTAMTTAGGASSTTAADLLRQAMMQR</sequence>
<accession>A0A6A6WWJ2</accession>
<protein>
    <submittedName>
        <fullName evidence="2">Uncharacterized protein</fullName>
    </submittedName>
</protein>
<feature type="region of interest" description="Disordered" evidence="1">
    <location>
        <begin position="1"/>
        <end position="100"/>
    </location>
</feature>
<feature type="compositionally biased region" description="Polar residues" evidence="1">
    <location>
        <begin position="75"/>
        <end position="97"/>
    </location>
</feature>
<evidence type="ECO:0000313" key="3">
    <source>
        <dbReference type="Proteomes" id="UP000799757"/>
    </source>
</evidence>
<feature type="compositionally biased region" description="Low complexity" evidence="1">
    <location>
        <begin position="1"/>
        <end position="30"/>
    </location>
</feature>
<dbReference type="AlphaFoldDB" id="A0A6A6WWJ2"/>
<organism evidence="2 3">
    <name type="scientific">Melanomma pulvis-pyrius CBS 109.77</name>
    <dbReference type="NCBI Taxonomy" id="1314802"/>
    <lineage>
        <taxon>Eukaryota</taxon>
        <taxon>Fungi</taxon>
        <taxon>Dikarya</taxon>
        <taxon>Ascomycota</taxon>
        <taxon>Pezizomycotina</taxon>
        <taxon>Dothideomycetes</taxon>
        <taxon>Pleosporomycetidae</taxon>
        <taxon>Pleosporales</taxon>
        <taxon>Melanommataceae</taxon>
        <taxon>Melanomma</taxon>
    </lineage>
</organism>
<evidence type="ECO:0000256" key="1">
    <source>
        <dbReference type="SAM" id="MobiDB-lite"/>
    </source>
</evidence>
<dbReference type="EMBL" id="MU002212">
    <property type="protein sequence ID" value="KAF2788476.1"/>
    <property type="molecule type" value="Genomic_DNA"/>
</dbReference>
<dbReference type="OrthoDB" id="3797574at2759"/>
<dbReference type="Proteomes" id="UP000799757">
    <property type="component" value="Unassembled WGS sequence"/>
</dbReference>
<reference evidence="2" key="1">
    <citation type="journal article" date="2020" name="Stud. Mycol.">
        <title>101 Dothideomycetes genomes: a test case for predicting lifestyles and emergence of pathogens.</title>
        <authorList>
            <person name="Haridas S."/>
            <person name="Albert R."/>
            <person name="Binder M."/>
            <person name="Bloem J."/>
            <person name="Labutti K."/>
            <person name="Salamov A."/>
            <person name="Andreopoulos B."/>
            <person name="Baker S."/>
            <person name="Barry K."/>
            <person name="Bills G."/>
            <person name="Bluhm B."/>
            <person name="Cannon C."/>
            <person name="Castanera R."/>
            <person name="Culley D."/>
            <person name="Daum C."/>
            <person name="Ezra D."/>
            <person name="Gonzalez J."/>
            <person name="Henrissat B."/>
            <person name="Kuo A."/>
            <person name="Liang C."/>
            <person name="Lipzen A."/>
            <person name="Lutzoni F."/>
            <person name="Magnuson J."/>
            <person name="Mondo S."/>
            <person name="Nolan M."/>
            <person name="Ohm R."/>
            <person name="Pangilinan J."/>
            <person name="Park H.-J."/>
            <person name="Ramirez L."/>
            <person name="Alfaro M."/>
            <person name="Sun H."/>
            <person name="Tritt A."/>
            <person name="Yoshinaga Y."/>
            <person name="Zwiers L.-H."/>
            <person name="Turgeon B."/>
            <person name="Goodwin S."/>
            <person name="Spatafora J."/>
            <person name="Crous P."/>
            <person name="Grigoriev I."/>
        </authorList>
    </citation>
    <scope>NUCLEOTIDE SEQUENCE</scope>
    <source>
        <strain evidence="2">CBS 109.77</strain>
    </source>
</reference>